<dbReference type="Gene3D" id="3.90.660.10">
    <property type="match status" value="1"/>
</dbReference>
<dbReference type="PANTHER" id="PTHR10742:SF410">
    <property type="entry name" value="LYSINE-SPECIFIC HISTONE DEMETHYLASE 2"/>
    <property type="match status" value="1"/>
</dbReference>
<dbReference type="AlphaFoldDB" id="A0A9W9MNN4"/>
<dbReference type="RefSeq" id="XP_058308966.1">
    <property type="nucleotide sequence ID" value="XM_058452428.1"/>
</dbReference>
<name>A0A9W9MNN4_9EURO</name>
<dbReference type="InterPro" id="IPR050281">
    <property type="entry name" value="Flavin_monoamine_oxidase"/>
</dbReference>
<dbReference type="InterPro" id="IPR036188">
    <property type="entry name" value="FAD/NAD-bd_sf"/>
</dbReference>
<accession>A0A9W9MNN4</accession>
<dbReference type="SUPFAM" id="SSF54373">
    <property type="entry name" value="FAD-linked reductases, C-terminal domain"/>
    <property type="match status" value="1"/>
</dbReference>
<dbReference type="InterPro" id="IPR002937">
    <property type="entry name" value="Amino_oxidase"/>
</dbReference>
<dbReference type="Gene3D" id="3.50.50.60">
    <property type="entry name" value="FAD/NAD(P)-binding domain"/>
    <property type="match status" value="1"/>
</dbReference>
<dbReference type="PANTHER" id="PTHR10742">
    <property type="entry name" value="FLAVIN MONOAMINE OXIDASE"/>
    <property type="match status" value="1"/>
</dbReference>
<dbReference type="EMBL" id="JAPQKR010000012">
    <property type="protein sequence ID" value="KAJ5204487.1"/>
    <property type="molecule type" value="Genomic_DNA"/>
</dbReference>
<dbReference type="GO" id="GO:0016491">
    <property type="term" value="F:oxidoreductase activity"/>
    <property type="evidence" value="ECO:0007669"/>
    <property type="project" value="InterPro"/>
</dbReference>
<sequence>MSTCQLKMSQSFSFVSTPPSNPGKPDNFHSALNEQPHASSLLAATKAGSEILVTAHAEDTNLPVPETPKRKVIVVGAGISGLRAASVLQRHGLEVVVLEGRDRIGGRICTTRPEGKPARDIGAAWMHETSQNKLVKLIPKLGIEYYYDDGAPLYYTSHGRAGAQFKAKKVADEFADYVDWYYTANPDAEDKSVDDFVQEFVNQHELINDDERLWAPQAVKEVEQWLGTSTSQASSKYLSYFVTERNMYMKGGYDSIVNWTAESLRKSPNTIQLNQLVTHVNWSETGLNPVSVRCKGPNDEVQTIIGDAIVITTPLGTFHHELISFDPPLPKDIQNGINNLSYGALGKVFFEFSEVFWSKNNDQFIYYPSPGQNATNNVENGSSASSHDSSGYNSVDNILNHATVTVNLTMVADSKELCVQIVEPLTQRVEAMTDKNELYKFFEPLFLLLRTEPYKALPGLVNIETTRWTQDPLAGFGTYSIEKVGDNPYLLLDALKNHKDSRLQFAGEHLISAGGGCVHGAFASGEEAAIKLLNPLGIRYDGGDLVSINKVP</sequence>
<keyword evidence="4" id="KW-1185">Reference proteome</keyword>
<gene>
    <name evidence="3" type="ORF">N7498_005366</name>
</gene>
<evidence type="ECO:0000313" key="4">
    <source>
        <dbReference type="Proteomes" id="UP001150904"/>
    </source>
</evidence>
<dbReference type="Proteomes" id="UP001150904">
    <property type="component" value="Unassembled WGS sequence"/>
</dbReference>
<dbReference type="Pfam" id="PF01593">
    <property type="entry name" value="Amino_oxidase"/>
    <property type="match status" value="1"/>
</dbReference>
<dbReference type="PRINTS" id="PR00419">
    <property type="entry name" value="ADXRDTASE"/>
</dbReference>
<proteinExistence type="predicted"/>
<protein>
    <recommendedName>
        <fullName evidence="2">Amine oxidase domain-containing protein</fullName>
    </recommendedName>
</protein>
<feature type="region of interest" description="Disordered" evidence="1">
    <location>
        <begin position="1"/>
        <end position="28"/>
    </location>
</feature>
<feature type="compositionally biased region" description="Polar residues" evidence="1">
    <location>
        <begin position="1"/>
        <end position="18"/>
    </location>
</feature>
<evidence type="ECO:0000259" key="2">
    <source>
        <dbReference type="Pfam" id="PF01593"/>
    </source>
</evidence>
<dbReference type="OrthoDB" id="5046242at2759"/>
<dbReference type="SUPFAM" id="SSF51905">
    <property type="entry name" value="FAD/NAD(P)-binding domain"/>
    <property type="match status" value="1"/>
</dbReference>
<comment type="caution">
    <text evidence="3">The sequence shown here is derived from an EMBL/GenBank/DDBJ whole genome shotgun (WGS) entry which is preliminary data.</text>
</comment>
<reference evidence="3" key="1">
    <citation type="submission" date="2022-12" db="EMBL/GenBank/DDBJ databases">
        <authorList>
            <person name="Petersen C."/>
        </authorList>
    </citation>
    <scope>NUCLEOTIDE SEQUENCE</scope>
    <source>
        <strain evidence="3">IBT 15544</strain>
    </source>
</reference>
<dbReference type="GeneID" id="83179729"/>
<feature type="domain" description="Amine oxidase" evidence="2">
    <location>
        <begin position="79"/>
        <end position="529"/>
    </location>
</feature>
<evidence type="ECO:0000313" key="3">
    <source>
        <dbReference type="EMBL" id="KAJ5204487.1"/>
    </source>
</evidence>
<evidence type="ECO:0000256" key="1">
    <source>
        <dbReference type="SAM" id="MobiDB-lite"/>
    </source>
</evidence>
<organism evidence="3 4">
    <name type="scientific">Penicillium cinerascens</name>
    <dbReference type="NCBI Taxonomy" id="70096"/>
    <lineage>
        <taxon>Eukaryota</taxon>
        <taxon>Fungi</taxon>
        <taxon>Dikarya</taxon>
        <taxon>Ascomycota</taxon>
        <taxon>Pezizomycotina</taxon>
        <taxon>Eurotiomycetes</taxon>
        <taxon>Eurotiomycetidae</taxon>
        <taxon>Eurotiales</taxon>
        <taxon>Aspergillaceae</taxon>
        <taxon>Penicillium</taxon>
    </lineage>
</organism>
<reference evidence="3" key="2">
    <citation type="journal article" date="2023" name="IMA Fungus">
        <title>Comparative genomic study of the Penicillium genus elucidates a diverse pangenome and 15 lateral gene transfer events.</title>
        <authorList>
            <person name="Petersen C."/>
            <person name="Sorensen T."/>
            <person name="Nielsen M.R."/>
            <person name="Sondergaard T.E."/>
            <person name="Sorensen J.L."/>
            <person name="Fitzpatrick D.A."/>
            <person name="Frisvad J.C."/>
            <person name="Nielsen K.L."/>
        </authorList>
    </citation>
    <scope>NUCLEOTIDE SEQUENCE</scope>
    <source>
        <strain evidence="3">IBT 15544</strain>
    </source>
</reference>